<organism evidence="3 4">
    <name type="scientific">Letharia lupina</name>
    <dbReference type="NCBI Taxonomy" id="560253"/>
    <lineage>
        <taxon>Eukaryota</taxon>
        <taxon>Fungi</taxon>
        <taxon>Dikarya</taxon>
        <taxon>Ascomycota</taxon>
        <taxon>Pezizomycotina</taxon>
        <taxon>Lecanoromycetes</taxon>
        <taxon>OSLEUM clade</taxon>
        <taxon>Lecanoromycetidae</taxon>
        <taxon>Lecanorales</taxon>
        <taxon>Lecanorineae</taxon>
        <taxon>Parmeliaceae</taxon>
        <taxon>Letharia</taxon>
    </lineage>
</organism>
<comment type="caution">
    <text evidence="3">The sequence shown here is derived from an EMBL/GenBank/DDBJ whole genome shotgun (WGS) entry which is preliminary data.</text>
</comment>
<dbReference type="GeneID" id="59335314"/>
<accession>A0A8H6F7F5</accession>
<protein>
    <recommendedName>
        <fullName evidence="5">Ketoreductase (KR) domain-containing protein</fullName>
    </recommendedName>
</protein>
<evidence type="ECO:0000313" key="4">
    <source>
        <dbReference type="Proteomes" id="UP000593566"/>
    </source>
</evidence>
<name>A0A8H6F7F5_9LECA</name>
<dbReference type="PANTHER" id="PTHR43775">
    <property type="entry name" value="FATTY ACID SYNTHASE"/>
    <property type="match status" value="1"/>
</dbReference>
<dbReference type="InterPro" id="IPR057326">
    <property type="entry name" value="KR_dom"/>
</dbReference>
<dbReference type="CDD" id="cd05195">
    <property type="entry name" value="enoyl_red"/>
    <property type="match status" value="1"/>
</dbReference>
<dbReference type="AlphaFoldDB" id="A0A8H6F7F5"/>
<evidence type="ECO:0000259" key="2">
    <source>
        <dbReference type="SMART" id="SM00829"/>
    </source>
</evidence>
<dbReference type="InterPro" id="IPR036291">
    <property type="entry name" value="NAD(P)-bd_dom_sf"/>
</dbReference>
<evidence type="ECO:0000313" key="3">
    <source>
        <dbReference type="EMBL" id="KAF6217444.1"/>
    </source>
</evidence>
<dbReference type="Proteomes" id="UP000593566">
    <property type="component" value="Unassembled WGS sequence"/>
</dbReference>
<dbReference type="GO" id="GO:0044550">
    <property type="term" value="P:secondary metabolite biosynthetic process"/>
    <property type="evidence" value="ECO:0007669"/>
    <property type="project" value="TreeGrafter"/>
</dbReference>
<dbReference type="SUPFAM" id="SSF51735">
    <property type="entry name" value="NAD(P)-binding Rossmann-fold domains"/>
    <property type="match status" value="2"/>
</dbReference>
<evidence type="ECO:0008006" key="5">
    <source>
        <dbReference type="Google" id="ProtNLM"/>
    </source>
</evidence>
<dbReference type="PANTHER" id="PTHR43775:SF29">
    <property type="entry name" value="ASPERFURANONE POLYKETIDE SYNTHASE AFOG-RELATED"/>
    <property type="match status" value="1"/>
</dbReference>
<evidence type="ECO:0000259" key="1">
    <source>
        <dbReference type="SMART" id="SM00822"/>
    </source>
</evidence>
<dbReference type="Pfam" id="PF13602">
    <property type="entry name" value="ADH_zinc_N_2"/>
    <property type="match status" value="1"/>
</dbReference>
<dbReference type="RefSeq" id="XP_037146879.1">
    <property type="nucleotide sequence ID" value="XM_037297810.1"/>
</dbReference>
<dbReference type="EMBL" id="JACCJB010000028">
    <property type="protein sequence ID" value="KAF6217444.1"/>
    <property type="molecule type" value="Genomic_DNA"/>
</dbReference>
<dbReference type="InterPro" id="IPR050091">
    <property type="entry name" value="PKS_NRPS_Biosynth_Enz"/>
</dbReference>
<keyword evidence="4" id="KW-1185">Reference proteome</keyword>
<dbReference type="SMART" id="SM00822">
    <property type="entry name" value="PKS_KR"/>
    <property type="match status" value="1"/>
</dbReference>
<dbReference type="Gene3D" id="3.40.50.720">
    <property type="entry name" value="NAD(P)-binding Rossmann-like Domain"/>
    <property type="match status" value="3"/>
</dbReference>
<dbReference type="InterPro" id="IPR013968">
    <property type="entry name" value="PKS_KR"/>
</dbReference>
<gene>
    <name evidence="3" type="ORF">HO133_006914</name>
</gene>
<feature type="domain" description="Ketoreductase" evidence="1">
    <location>
        <begin position="165"/>
        <end position="313"/>
    </location>
</feature>
<sequence>MAFLKVNSLSSRNTNTESGILRANNNTSVDVLLNSIAGESLQASWRCIAPLGRFVEIGKADSVQNSYHEVKRFLGSETFEGVDLTVVAKYEPDIFIKLLTEVLELYRTSAIEAVSPITSFGMSEIQIAMSLMQGGKHMGKNIIRSHGDEVALPPLIYTTIAHADASYPITGGTGGIGRSLASWLAKNGAKHIVLVSRSGSSSASAHALVEDIDILDNGVPIAVRKCDVSNQAQLEDLINGIQGTMPPTKDVSWCHNAPRFEYFIMLASLYSIVGTRGQAAYAATNTFIDSLTAFRRSQNLLASTIDIGSFEDVGCVAEAEQELRVVFSHLARDRIQEK</sequence>
<dbReference type="GO" id="GO:0004312">
    <property type="term" value="F:fatty acid synthase activity"/>
    <property type="evidence" value="ECO:0007669"/>
    <property type="project" value="TreeGrafter"/>
</dbReference>
<dbReference type="InterPro" id="IPR020843">
    <property type="entry name" value="ER"/>
</dbReference>
<reference evidence="3 4" key="1">
    <citation type="journal article" date="2020" name="Genomics">
        <title>Complete, high-quality genomes from long-read metagenomic sequencing of two wolf lichen thalli reveals enigmatic genome architecture.</title>
        <authorList>
            <person name="McKenzie S.K."/>
            <person name="Walston R.F."/>
            <person name="Allen J.L."/>
        </authorList>
    </citation>
    <scope>NUCLEOTIDE SEQUENCE [LARGE SCALE GENOMIC DNA]</scope>
    <source>
        <strain evidence="3">WasteWater1</strain>
    </source>
</reference>
<dbReference type="GO" id="GO:0016491">
    <property type="term" value="F:oxidoreductase activity"/>
    <property type="evidence" value="ECO:0007669"/>
    <property type="project" value="InterPro"/>
</dbReference>
<dbReference type="Gene3D" id="3.90.180.10">
    <property type="entry name" value="Medium-chain alcohol dehydrogenases, catalytic domain"/>
    <property type="match status" value="1"/>
</dbReference>
<dbReference type="SMART" id="SM00829">
    <property type="entry name" value="PKS_ER"/>
    <property type="match status" value="1"/>
</dbReference>
<dbReference type="GO" id="GO:0006633">
    <property type="term" value="P:fatty acid biosynthetic process"/>
    <property type="evidence" value="ECO:0007669"/>
    <property type="project" value="TreeGrafter"/>
</dbReference>
<dbReference type="Pfam" id="PF08659">
    <property type="entry name" value="KR"/>
    <property type="match status" value="2"/>
</dbReference>
<feature type="domain" description="Enoyl reductase (ER)" evidence="2">
    <location>
        <begin position="1"/>
        <end position="143"/>
    </location>
</feature>
<proteinExistence type="predicted"/>